<feature type="transmembrane region" description="Helical" evidence="1">
    <location>
        <begin position="18"/>
        <end position="36"/>
    </location>
</feature>
<dbReference type="AlphaFoldDB" id="A0A6B9XQY1"/>
<keyword evidence="1" id="KW-0472">Membrane</keyword>
<reference evidence="2" key="1">
    <citation type="submission" date="2019-03" db="EMBL/GenBank/DDBJ databases">
        <title>Largest Complete Mitochondrial Genome of a Gymnosperm, Sitka Spruce (Picea sitchensis), Indicates Complex Physical Structure.</title>
        <authorList>
            <person name="Jackman S.D."/>
            <person name="Coombe L."/>
            <person name="Warren R."/>
            <person name="Kirk H."/>
            <person name="Trinh E."/>
            <person name="McLeod T."/>
            <person name="Pleasance S."/>
            <person name="Pandoh P."/>
            <person name="Zhao Y."/>
            <person name="Coope R."/>
            <person name="Bousquet J."/>
            <person name="Bohlmann J.C."/>
            <person name="Jones S.J.M."/>
            <person name="Birol I."/>
        </authorList>
    </citation>
    <scope>NUCLEOTIDE SEQUENCE</scope>
    <source>
        <strain evidence="2">Q903</strain>
    </source>
</reference>
<organism evidence="2">
    <name type="scientific">Picea sitchensis</name>
    <name type="common">Sitka spruce</name>
    <name type="synonym">Pinus sitchensis</name>
    <dbReference type="NCBI Taxonomy" id="3332"/>
    <lineage>
        <taxon>Eukaryota</taxon>
        <taxon>Viridiplantae</taxon>
        <taxon>Streptophyta</taxon>
        <taxon>Embryophyta</taxon>
        <taxon>Tracheophyta</taxon>
        <taxon>Spermatophyta</taxon>
        <taxon>Pinopsida</taxon>
        <taxon>Pinidae</taxon>
        <taxon>Conifers I</taxon>
        <taxon>Pinales</taxon>
        <taxon>Pinaceae</taxon>
        <taxon>Picea</taxon>
    </lineage>
</organism>
<keyword evidence="2" id="KW-0496">Mitochondrion</keyword>
<gene>
    <name evidence="2" type="primary">orf05581</name>
    <name evidence="2" type="ORF">Q903MT_gene5549</name>
</gene>
<dbReference type="EMBL" id="MK697702">
    <property type="protein sequence ID" value="QHR91514.1"/>
    <property type="molecule type" value="Genomic_DNA"/>
</dbReference>
<sequence>MPVVIINYAPPVADQKGIITWVGIINYVVVILLNAIHSARVRIENLPSQQQLMIE</sequence>
<evidence type="ECO:0000256" key="1">
    <source>
        <dbReference type="SAM" id="Phobius"/>
    </source>
</evidence>
<proteinExistence type="predicted"/>
<accession>A0A6B9XQY1</accession>
<geneLocation type="mitochondrion" evidence="2"/>
<keyword evidence="1" id="KW-1133">Transmembrane helix</keyword>
<evidence type="ECO:0000313" key="2">
    <source>
        <dbReference type="EMBL" id="QHR91514.1"/>
    </source>
</evidence>
<name>A0A6B9XQY1_PICSI</name>
<protein>
    <submittedName>
        <fullName evidence="2">Uncharacterized protein</fullName>
    </submittedName>
</protein>
<keyword evidence="1" id="KW-0812">Transmembrane</keyword>